<comment type="caution">
    <text evidence="1">The sequence shown here is derived from an EMBL/GenBank/DDBJ whole genome shotgun (WGS) entry which is preliminary data.</text>
</comment>
<dbReference type="OMA" id="KTPHWLF"/>
<evidence type="ECO:0000313" key="1">
    <source>
        <dbReference type="EMBL" id="OVA16810.1"/>
    </source>
</evidence>
<dbReference type="Pfam" id="PF14009">
    <property type="entry name" value="PADRE"/>
    <property type="match status" value="1"/>
</dbReference>
<proteinExistence type="predicted"/>
<sequence length="192" mass="21814">MGNYISRRTSDMTGKIIFSNGTVHKLDHPLTVAELMLEHPQQVVVEFCPIMNGNKPTPLPADKKLDMKKAYLMLPMKRGNPAFTTDEARQILLKAKSVLRSGSYLSSARILPLLAWICPVSIRVGHGLVMHKEDDGLVKEQEKTKTLLELQPEVFEQQPEFLSRQLSSKGWKPSLDTIKEKVIEKKVPHWLF</sequence>
<dbReference type="PANTHER" id="PTHR33052">
    <property type="entry name" value="DUF4228 DOMAIN PROTEIN-RELATED"/>
    <property type="match status" value="1"/>
</dbReference>
<dbReference type="AlphaFoldDB" id="A0A200R2A2"/>
<dbReference type="STRING" id="56857.A0A200R2A2"/>
<protein>
    <submittedName>
        <fullName evidence="1">Uncharacterized protein</fullName>
    </submittedName>
</protein>
<evidence type="ECO:0000313" key="2">
    <source>
        <dbReference type="Proteomes" id="UP000195402"/>
    </source>
</evidence>
<accession>A0A200R2A2</accession>
<reference evidence="1 2" key="1">
    <citation type="journal article" date="2017" name="Mol. Plant">
        <title>The Genome of Medicinal Plant Macleaya cordata Provides New Insights into Benzylisoquinoline Alkaloids Metabolism.</title>
        <authorList>
            <person name="Liu X."/>
            <person name="Liu Y."/>
            <person name="Huang P."/>
            <person name="Ma Y."/>
            <person name="Qing Z."/>
            <person name="Tang Q."/>
            <person name="Cao H."/>
            <person name="Cheng P."/>
            <person name="Zheng Y."/>
            <person name="Yuan Z."/>
            <person name="Zhou Y."/>
            <person name="Liu J."/>
            <person name="Tang Z."/>
            <person name="Zhuo Y."/>
            <person name="Zhang Y."/>
            <person name="Yu L."/>
            <person name="Huang J."/>
            <person name="Yang P."/>
            <person name="Peng Q."/>
            <person name="Zhang J."/>
            <person name="Jiang W."/>
            <person name="Zhang Z."/>
            <person name="Lin K."/>
            <person name="Ro D.K."/>
            <person name="Chen X."/>
            <person name="Xiong X."/>
            <person name="Shang Y."/>
            <person name="Huang S."/>
            <person name="Zeng J."/>
        </authorList>
    </citation>
    <scope>NUCLEOTIDE SEQUENCE [LARGE SCALE GENOMIC DNA]</scope>
    <source>
        <strain evidence="2">cv. BLH2017</strain>
        <tissue evidence="1">Root</tissue>
    </source>
</reference>
<organism evidence="1 2">
    <name type="scientific">Macleaya cordata</name>
    <name type="common">Five-seeded plume-poppy</name>
    <name type="synonym">Bocconia cordata</name>
    <dbReference type="NCBI Taxonomy" id="56857"/>
    <lineage>
        <taxon>Eukaryota</taxon>
        <taxon>Viridiplantae</taxon>
        <taxon>Streptophyta</taxon>
        <taxon>Embryophyta</taxon>
        <taxon>Tracheophyta</taxon>
        <taxon>Spermatophyta</taxon>
        <taxon>Magnoliopsida</taxon>
        <taxon>Ranunculales</taxon>
        <taxon>Papaveraceae</taxon>
        <taxon>Papaveroideae</taxon>
        <taxon>Macleaya</taxon>
    </lineage>
</organism>
<dbReference type="OrthoDB" id="1921976at2759"/>
<dbReference type="Proteomes" id="UP000195402">
    <property type="component" value="Unassembled WGS sequence"/>
</dbReference>
<keyword evidence="2" id="KW-1185">Reference proteome</keyword>
<name>A0A200R2A2_MACCD</name>
<dbReference type="EMBL" id="MVGT01000481">
    <property type="protein sequence ID" value="OVA16810.1"/>
    <property type="molecule type" value="Genomic_DNA"/>
</dbReference>
<dbReference type="InterPro" id="IPR025322">
    <property type="entry name" value="PADRE_dom"/>
</dbReference>
<dbReference type="InParanoid" id="A0A200R2A2"/>
<gene>
    <name evidence="1" type="ORF">BVC80_1543g269</name>
</gene>
<dbReference type="FunCoup" id="A0A200R2A2">
    <property type="interactions" value="204"/>
</dbReference>